<sequence>MKSIFRRDSSLHFRISSAIFIALIIISIDLKFEFLNIIRNYLDMIANPFYLLSNTSIKIFNNALEKFSYKRQIQFENKLLRKELFLKNANFLLFNHLKEENFKLKKLLGAPLLQEERVMMAEVISNTKTYYRDQIVIDRGFIDGVYDGQPIINDKGIVGQVISVNKFNSRVLLICDISHALPVQVLRNDIRMIASGNGCLDDFLLCYWQGKNDIRIGDILVTSSLGNKFPEGYPVGVVINIKYDIQRACRVIFVKPYAELKRLRYVLLLWVNKRKIKTLSDISDVYRSANYRFNKINLVKR</sequence>
<keyword evidence="9" id="KW-1185">Reference proteome</keyword>
<evidence type="ECO:0000256" key="4">
    <source>
        <dbReference type="ARBA" id="ARBA00032089"/>
    </source>
</evidence>
<comment type="similarity">
    <text evidence="1 5">Belongs to the MreC family.</text>
</comment>
<dbReference type="Gene3D" id="2.40.10.340">
    <property type="entry name" value="Rod shape-determining protein MreC, domain 1"/>
    <property type="match status" value="1"/>
</dbReference>
<evidence type="ECO:0000256" key="2">
    <source>
        <dbReference type="ARBA" id="ARBA00013855"/>
    </source>
</evidence>
<dbReference type="PIRSF" id="PIRSF038471">
    <property type="entry name" value="MreC"/>
    <property type="match status" value="1"/>
</dbReference>
<proteinExistence type="inferred from homology"/>
<dbReference type="Gene3D" id="2.40.10.350">
    <property type="entry name" value="Rod shape-determining protein MreC, domain 2"/>
    <property type="match status" value="1"/>
</dbReference>
<dbReference type="InterPro" id="IPR042177">
    <property type="entry name" value="Cell/Rod_1"/>
</dbReference>
<evidence type="ECO:0000256" key="6">
    <source>
        <dbReference type="SAM" id="Phobius"/>
    </source>
</evidence>
<evidence type="ECO:0000256" key="1">
    <source>
        <dbReference type="ARBA" id="ARBA00009369"/>
    </source>
</evidence>
<dbReference type="NCBIfam" id="TIGR00219">
    <property type="entry name" value="mreC"/>
    <property type="match status" value="1"/>
</dbReference>
<feature type="domain" description="Rod shape-determining protein MreC beta-barrel core" evidence="7">
    <location>
        <begin position="123"/>
        <end position="270"/>
    </location>
</feature>
<dbReference type="RefSeq" id="WP_341764823.1">
    <property type="nucleotide sequence ID" value="NZ_OZ034688.1"/>
</dbReference>
<dbReference type="PANTHER" id="PTHR34138:SF1">
    <property type="entry name" value="CELL SHAPE-DETERMINING PROTEIN MREC"/>
    <property type="match status" value="1"/>
</dbReference>
<name>A0ABM9NPE8_9GAMM</name>
<reference evidence="8" key="1">
    <citation type="submission" date="2024-04" db="EMBL/GenBank/DDBJ databases">
        <authorList>
            <person name="Manzano-Marin A."/>
            <person name="Manzano-Marin A."/>
            <person name="Alejandro Manzano Marin A."/>
        </authorList>
    </citation>
    <scope>NUCLEOTIDE SEQUENCE [LARGE SCALE GENOMIC DNA]</scope>
    <source>
        <strain evidence="8">TABTEA</strain>
    </source>
</reference>
<evidence type="ECO:0000259" key="7">
    <source>
        <dbReference type="Pfam" id="PF04085"/>
    </source>
</evidence>
<comment type="function">
    <text evidence="5">Involved in formation and maintenance of cell shape.</text>
</comment>
<evidence type="ECO:0000256" key="5">
    <source>
        <dbReference type="PIRNR" id="PIRNR038471"/>
    </source>
</evidence>
<keyword evidence="6" id="KW-0812">Transmembrane</keyword>
<organism evidence="8 9">
    <name type="scientific">Candidatus Providencia siddallii</name>
    <dbReference type="NCBI Taxonomy" id="1715285"/>
    <lineage>
        <taxon>Bacteria</taxon>
        <taxon>Pseudomonadati</taxon>
        <taxon>Pseudomonadota</taxon>
        <taxon>Gammaproteobacteria</taxon>
        <taxon>Enterobacterales</taxon>
        <taxon>Morganellaceae</taxon>
        <taxon>Providencia</taxon>
    </lineage>
</organism>
<keyword evidence="3 5" id="KW-0133">Cell shape</keyword>
<evidence type="ECO:0000313" key="8">
    <source>
        <dbReference type="EMBL" id="CAL1329354.1"/>
    </source>
</evidence>
<evidence type="ECO:0000313" key="9">
    <source>
        <dbReference type="Proteomes" id="UP001497533"/>
    </source>
</evidence>
<dbReference type="InterPro" id="IPR042175">
    <property type="entry name" value="Cell/Rod_MreC_2"/>
</dbReference>
<dbReference type="Proteomes" id="UP001497533">
    <property type="component" value="Chromosome"/>
</dbReference>
<gene>
    <name evidence="8" type="primary">mreC</name>
    <name evidence="8" type="ORF">PRHACTZTBTEA_436</name>
</gene>
<dbReference type="EMBL" id="OZ034688">
    <property type="protein sequence ID" value="CAL1329354.1"/>
    <property type="molecule type" value="Genomic_DNA"/>
</dbReference>
<keyword evidence="6" id="KW-1133">Transmembrane helix</keyword>
<feature type="transmembrane region" description="Helical" evidence="6">
    <location>
        <begin position="12"/>
        <end position="30"/>
    </location>
</feature>
<dbReference type="PANTHER" id="PTHR34138">
    <property type="entry name" value="CELL SHAPE-DETERMINING PROTEIN MREC"/>
    <property type="match status" value="1"/>
</dbReference>
<protein>
    <recommendedName>
        <fullName evidence="2 5">Cell shape-determining protein MreC</fullName>
    </recommendedName>
    <alternativeName>
        <fullName evidence="4 5">Cell shape protein MreC</fullName>
    </alternativeName>
</protein>
<dbReference type="InterPro" id="IPR007221">
    <property type="entry name" value="MreC"/>
</dbReference>
<dbReference type="Pfam" id="PF04085">
    <property type="entry name" value="MreC"/>
    <property type="match status" value="1"/>
</dbReference>
<evidence type="ECO:0000256" key="3">
    <source>
        <dbReference type="ARBA" id="ARBA00022960"/>
    </source>
</evidence>
<accession>A0ABM9NPE8</accession>
<dbReference type="InterPro" id="IPR055342">
    <property type="entry name" value="MreC_beta-barrel_core"/>
</dbReference>
<keyword evidence="6" id="KW-0472">Membrane</keyword>